<protein>
    <submittedName>
        <fullName evidence="3">Ferrous iron transport protein A</fullName>
    </submittedName>
</protein>
<dbReference type="InterPro" id="IPR008988">
    <property type="entry name" value="Transcriptional_repressor_C"/>
</dbReference>
<evidence type="ECO:0000259" key="2">
    <source>
        <dbReference type="SMART" id="SM00899"/>
    </source>
</evidence>
<dbReference type="EMBL" id="JNAD02000011">
    <property type="protein sequence ID" value="RKM93116.1"/>
    <property type="molecule type" value="Genomic_DNA"/>
</dbReference>
<name>A0A3R7HBE4_9ACTN</name>
<evidence type="ECO:0000313" key="3">
    <source>
        <dbReference type="EMBL" id="RKM93116.1"/>
    </source>
</evidence>
<dbReference type="Pfam" id="PF04023">
    <property type="entry name" value="FeoA"/>
    <property type="match status" value="1"/>
</dbReference>
<keyword evidence="1" id="KW-0408">Iron</keyword>
<dbReference type="SMART" id="SM00899">
    <property type="entry name" value="FeoA"/>
    <property type="match status" value="1"/>
</dbReference>
<dbReference type="AlphaFoldDB" id="A0A3R7HBE4"/>
<dbReference type="GO" id="GO:0046914">
    <property type="term" value="F:transition metal ion binding"/>
    <property type="evidence" value="ECO:0007669"/>
    <property type="project" value="InterPro"/>
</dbReference>
<gene>
    <name evidence="3" type="ORF">SFRA_021600</name>
</gene>
<evidence type="ECO:0000313" key="4">
    <source>
        <dbReference type="Proteomes" id="UP000028058"/>
    </source>
</evidence>
<dbReference type="InterPro" id="IPR038157">
    <property type="entry name" value="FeoA_core_dom"/>
</dbReference>
<organism evidence="3 4">
    <name type="scientific">Streptomyces xinghaiensis</name>
    <dbReference type="NCBI Taxonomy" id="1038928"/>
    <lineage>
        <taxon>Bacteria</taxon>
        <taxon>Bacillati</taxon>
        <taxon>Actinomycetota</taxon>
        <taxon>Actinomycetes</taxon>
        <taxon>Kitasatosporales</taxon>
        <taxon>Streptomycetaceae</taxon>
        <taxon>Streptomyces</taxon>
    </lineage>
</organism>
<dbReference type="Gene3D" id="2.30.30.90">
    <property type="match status" value="1"/>
</dbReference>
<reference evidence="3 4" key="1">
    <citation type="journal article" date="2014" name="Genome Announc.">
        <title>Draft Genome Sequence of Streptomyces fradiae ATCC 19609, a Strain Highly Sensitive to Antibiotics.</title>
        <authorList>
            <person name="Bekker O.B."/>
            <person name="Klimina K.M."/>
            <person name="Vatlin A.A."/>
            <person name="Zakharevich N.V."/>
            <person name="Kasianov A.S."/>
            <person name="Danilenko V.N."/>
        </authorList>
    </citation>
    <scope>NUCLEOTIDE SEQUENCE [LARGE SCALE GENOMIC DNA]</scope>
    <source>
        <strain evidence="3 4">ATCC 19609</strain>
    </source>
</reference>
<dbReference type="Proteomes" id="UP000028058">
    <property type="component" value="Unassembled WGS sequence"/>
</dbReference>
<feature type="domain" description="Ferrous iron transporter FeoA-like" evidence="2">
    <location>
        <begin position="1"/>
        <end position="72"/>
    </location>
</feature>
<dbReference type="SUPFAM" id="SSF50037">
    <property type="entry name" value="C-terminal domain of transcriptional repressors"/>
    <property type="match status" value="1"/>
</dbReference>
<evidence type="ECO:0000256" key="1">
    <source>
        <dbReference type="ARBA" id="ARBA00023004"/>
    </source>
</evidence>
<accession>A0A3R7HBE4</accession>
<comment type="caution">
    <text evidence="3">The sequence shown here is derived from an EMBL/GenBank/DDBJ whole genome shotgun (WGS) entry which is preliminary data.</text>
</comment>
<keyword evidence="4" id="KW-1185">Reference proteome</keyword>
<proteinExistence type="predicted"/>
<dbReference type="RefSeq" id="WP_050363872.1">
    <property type="nucleotide sequence ID" value="NZ_CP108540.1"/>
</dbReference>
<dbReference type="InterPro" id="IPR007167">
    <property type="entry name" value="Fe-transptr_FeoA-like"/>
</dbReference>
<sequence length="75" mass="8246">MTLYEWRTSEPVRLRRIAADRELRLRLLELGFVPGTELRVLARGLAGGLVVAHGDTRTALDNRTAAALVVHGAPE</sequence>